<keyword evidence="2" id="KW-1185">Reference proteome</keyword>
<dbReference type="EMBL" id="JAVDTI010000005">
    <property type="protein sequence ID" value="MDR6807957.1"/>
    <property type="molecule type" value="Genomic_DNA"/>
</dbReference>
<name>A0ABU1R3H0_9BACT</name>
<organism evidence="1 2">
    <name type="scientific">Dyadobacter fermentans</name>
    <dbReference type="NCBI Taxonomy" id="94254"/>
    <lineage>
        <taxon>Bacteria</taxon>
        <taxon>Pseudomonadati</taxon>
        <taxon>Bacteroidota</taxon>
        <taxon>Cytophagia</taxon>
        <taxon>Cytophagales</taxon>
        <taxon>Spirosomataceae</taxon>
        <taxon>Dyadobacter</taxon>
    </lineage>
</organism>
<evidence type="ECO:0000313" key="2">
    <source>
        <dbReference type="Proteomes" id="UP001264980"/>
    </source>
</evidence>
<sequence>MKVILKKGQMLNEVFSPTAHSKVFPPAAFSANGKKLNAQKFVGVIKFNDDIQKTDRENEWNQDPD</sequence>
<dbReference type="RefSeq" id="WP_309988877.1">
    <property type="nucleotide sequence ID" value="NZ_JAVDTI010000005.1"/>
</dbReference>
<evidence type="ECO:0000313" key="1">
    <source>
        <dbReference type="EMBL" id="MDR6807957.1"/>
    </source>
</evidence>
<gene>
    <name evidence="1" type="ORF">J2W84_005011</name>
</gene>
<dbReference type="Proteomes" id="UP001264980">
    <property type="component" value="Unassembled WGS sequence"/>
</dbReference>
<comment type="caution">
    <text evidence="1">The sequence shown here is derived from an EMBL/GenBank/DDBJ whole genome shotgun (WGS) entry which is preliminary data.</text>
</comment>
<accession>A0ABU1R3H0</accession>
<reference evidence="1 2" key="1">
    <citation type="submission" date="2023-07" db="EMBL/GenBank/DDBJ databases">
        <title>Sorghum-associated microbial communities from plants grown in Nebraska, USA.</title>
        <authorList>
            <person name="Schachtman D."/>
        </authorList>
    </citation>
    <scope>NUCLEOTIDE SEQUENCE [LARGE SCALE GENOMIC DNA]</scope>
    <source>
        <strain evidence="1 2">BE57</strain>
    </source>
</reference>
<protein>
    <submittedName>
        <fullName evidence="1">Uncharacterized protein</fullName>
    </submittedName>
</protein>
<proteinExistence type="predicted"/>